<evidence type="ECO:0000256" key="3">
    <source>
        <dbReference type="ARBA" id="ARBA00022630"/>
    </source>
</evidence>
<dbReference type="InterPro" id="IPR036250">
    <property type="entry name" value="AcylCo_DH-like_C"/>
</dbReference>
<dbReference type="Gene3D" id="1.10.540.10">
    <property type="entry name" value="Acyl-CoA dehydrogenase/oxidase, N-terminal domain"/>
    <property type="match status" value="1"/>
</dbReference>
<accession>A0A6J7RDJ8</accession>
<dbReference type="PANTHER" id="PTHR43292:SF4">
    <property type="entry name" value="ACYL-COA DEHYDROGENASE FADE34"/>
    <property type="match status" value="1"/>
</dbReference>
<dbReference type="GO" id="GO:0005886">
    <property type="term" value="C:plasma membrane"/>
    <property type="evidence" value="ECO:0007669"/>
    <property type="project" value="TreeGrafter"/>
</dbReference>
<feature type="domain" description="Acyl-CoA oxidase/dehydrogenase middle" evidence="7">
    <location>
        <begin position="104"/>
        <end position="198"/>
    </location>
</feature>
<dbReference type="Gene3D" id="1.20.140.10">
    <property type="entry name" value="Butyryl-CoA Dehydrogenase, subunit A, domain 3"/>
    <property type="match status" value="1"/>
</dbReference>
<dbReference type="GO" id="GO:0050660">
    <property type="term" value="F:flavin adenine dinucleotide binding"/>
    <property type="evidence" value="ECO:0007669"/>
    <property type="project" value="InterPro"/>
</dbReference>
<dbReference type="InterPro" id="IPR009075">
    <property type="entry name" value="AcylCo_DH/oxidase_C"/>
</dbReference>
<dbReference type="SUPFAM" id="SSF56645">
    <property type="entry name" value="Acyl-CoA dehydrogenase NM domain-like"/>
    <property type="match status" value="1"/>
</dbReference>
<feature type="domain" description="Acyl-CoA dehydrogenase/oxidase C-terminal" evidence="6">
    <location>
        <begin position="210"/>
        <end position="360"/>
    </location>
</feature>
<dbReference type="Pfam" id="PF02771">
    <property type="entry name" value="Acyl-CoA_dh_N"/>
    <property type="match status" value="1"/>
</dbReference>
<dbReference type="InterPro" id="IPR052161">
    <property type="entry name" value="Mycobact_Acyl-CoA_DH"/>
</dbReference>
<evidence type="ECO:0000256" key="2">
    <source>
        <dbReference type="ARBA" id="ARBA00009347"/>
    </source>
</evidence>
<proteinExistence type="inferred from homology"/>
<evidence type="ECO:0000313" key="11">
    <source>
        <dbReference type="EMBL" id="CAB5026933.1"/>
    </source>
</evidence>
<keyword evidence="4" id="KW-0274">FAD</keyword>
<dbReference type="InterPro" id="IPR009100">
    <property type="entry name" value="AcylCoA_DH/oxidase_NM_dom_sf"/>
</dbReference>
<dbReference type="EMBL" id="CAFABE010000060">
    <property type="protein sequence ID" value="CAB4831438.1"/>
    <property type="molecule type" value="Genomic_DNA"/>
</dbReference>
<dbReference type="InterPro" id="IPR046373">
    <property type="entry name" value="Acyl-CoA_Oxase/DH_mid-dom_sf"/>
</dbReference>
<feature type="domain" description="Acyl-CoA dehydrogenase/oxidase N-terminal" evidence="8">
    <location>
        <begin position="13"/>
        <end position="100"/>
    </location>
</feature>
<protein>
    <submittedName>
        <fullName evidence="11">Unannotated protein</fullName>
    </submittedName>
</protein>
<dbReference type="InterPro" id="IPR037069">
    <property type="entry name" value="AcylCoA_DH/ox_N_sf"/>
</dbReference>
<evidence type="ECO:0000256" key="4">
    <source>
        <dbReference type="ARBA" id="ARBA00022827"/>
    </source>
</evidence>
<dbReference type="Pfam" id="PF02770">
    <property type="entry name" value="Acyl-CoA_dh_M"/>
    <property type="match status" value="1"/>
</dbReference>
<dbReference type="AlphaFoldDB" id="A0A6J7RDJ8"/>
<dbReference type="InterPro" id="IPR013786">
    <property type="entry name" value="AcylCoA_DH/ox_N"/>
</dbReference>
<evidence type="ECO:0000259" key="6">
    <source>
        <dbReference type="Pfam" id="PF00441"/>
    </source>
</evidence>
<dbReference type="EMBL" id="CAFBLT010000001">
    <property type="protein sequence ID" value="CAB4864536.1"/>
    <property type="molecule type" value="Genomic_DNA"/>
</dbReference>
<organism evidence="11">
    <name type="scientific">freshwater metagenome</name>
    <dbReference type="NCBI Taxonomy" id="449393"/>
    <lineage>
        <taxon>unclassified sequences</taxon>
        <taxon>metagenomes</taxon>
        <taxon>ecological metagenomes</taxon>
    </lineage>
</organism>
<evidence type="ECO:0000256" key="1">
    <source>
        <dbReference type="ARBA" id="ARBA00001974"/>
    </source>
</evidence>
<evidence type="ECO:0000313" key="9">
    <source>
        <dbReference type="EMBL" id="CAB4831438.1"/>
    </source>
</evidence>
<keyword evidence="5" id="KW-0560">Oxidoreductase</keyword>
<evidence type="ECO:0000259" key="8">
    <source>
        <dbReference type="Pfam" id="PF02771"/>
    </source>
</evidence>
<comment type="cofactor">
    <cofactor evidence="1">
        <name>FAD</name>
        <dbReference type="ChEBI" id="CHEBI:57692"/>
    </cofactor>
</comment>
<keyword evidence="3" id="KW-0285">Flavoprotein</keyword>
<evidence type="ECO:0000256" key="5">
    <source>
        <dbReference type="ARBA" id="ARBA00023002"/>
    </source>
</evidence>
<name>A0A6J7RDJ8_9ZZZZ</name>
<dbReference type="PANTHER" id="PTHR43292">
    <property type="entry name" value="ACYL-COA DEHYDROGENASE"/>
    <property type="match status" value="1"/>
</dbReference>
<dbReference type="EMBL" id="CAFBPM010000013">
    <property type="protein sequence ID" value="CAB5026933.1"/>
    <property type="molecule type" value="Genomic_DNA"/>
</dbReference>
<dbReference type="Pfam" id="PF00441">
    <property type="entry name" value="Acyl-CoA_dh_1"/>
    <property type="match status" value="1"/>
</dbReference>
<comment type="similarity">
    <text evidence="2">Belongs to the acyl-CoA dehydrogenase family.</text>
</comment>
<evidence type="ECO:0000313" key="10">
    <source>
        <dbReference type="EMBL" id="CAB4864536.1"/>
    </source>
</evidence>
<reference evidence="11" key="1">
    <citation type="submission" date="2020-05" db="EMBL/GenBank/DDBJ databases">
        <authorList>
            <person name="Chiriac C."/>
            <person name="Salcher M."/>
            <person name="Ghai R."/>
            <person name="Kavagutti S V."/>
        </authorList>
    </citation>
    <scope>NUCLEOTIDE SEQUENCE</scope>
</reference>
<gene>
    <name evidence="9" type="ORF">UFOPK3164_01224</name>
    <name evidence="10" type="ORF">UFOPK3427_00406</name>
    <name evidence="11" type="ORF">UFOPK4112_01289</name>
</gene>
<dbReference type="FunFam" id="2.40.110.10:FF:000011">
    <property type="entry name" value="Acyl-CoA dehydrogenase FadE34"/>
    <property type="match status" value="1"/>
</dbReference>
<dbReference type="InterPro" id="IPR006091">
    <property type="entry name" value="Acyl-CoA_Oxase/DH_mid-dom"/>
</dbReference>
<evidence type="ECO:0000259" key="7">
    <source>
        <dbReference type="Pfam" id="PF02770"/>
    </source>
</evidence>
<sequence>MADVKREHSIREDLNDWLEAHPEPTGADLAAAGYVTPHWPSPWGIGADPEEQLVIDEVLSKAKIRRPINPIGIGWAGPTLLAAGTKEQQDRWLPTLISGEQFWCQLFSEPSAGSDLSALLTTAVRDGDEWVVNGSKVWTSGAHIASFGILLARTNSEAERHHGITYFVCPMDLPGISIRPLIDMTGDHAFNEVFFDDVRIPHDNVIGDVNDGWRLAKVTLSNERVSLSGEGLLWGSGPTIDQLLEFARSCHLEDKPLLRERVTALWVRAQALRALKLRLVSSAIAGQTPGPEASTRKALADDLGQDAMNLALDLMGARAMCQAEPFSAEHQWLHGFLYSPALTIGGGTFAVQRSIIAEKVLGLPRDIEV</sequence>
<dbReference type="SUPFAM" id="SSF47203">
    <property type="entry name" value="Acyl-CoA dehydrogenase C-terminal domain-like"/>
    <property type="match status" value="1"/>
</dbReference>
<dbReference type="GO" id="GO:0016627">
    <property type="term" value="F:oxidoreductase activity, acting on the CH-CH group of donors"/>
    <property type="evidence" value="ECO:0007669"/>
    <property type="project" value="InterPro"/>
</dbReference>
<dbReference type="Gene3D" id="2.40.110.10">
    <property type="entry name" value="Butyryl-CoA Dehydrogenase, subunit A, domain 2"/>
    <property type="match status" value="1"/>
</dbReference>